<dbReference type="AlphaFoldDB" id="A0A2M9BNF7"/>
<sequence length="177" mass="19815">MEIHTVASFLDYHERIRQRTDKLVALVPADQLEWRCRPGSFSIGDTIRHIVAIERYLYAEVAAGRPSTYRGCGRDLADGPAAVLDFYWRLRAESTGIFRALTDQDLPRKCLTPGQGPIALWKWLRALVEHEIHHRGQLYLLLAMTGVPTPPIFGLTSEEVISLGTPRSTGSDAAHPL</sequence>
<dbReference type="Proteomes" id="UP000228535">
    <property type="component" value="Unassembled WGS sequence"/>
</dbReference>
<reference evidence="2 3" key="1">
    <citation type="submission" date="2017-11" db="EMBL/GenBank/DDBJ databases">
        <title>Genomic Encyclopedia of Archaeal and Bacterial Type Strains, Phase II (KMG-II): From Individual Species to Whole Genera.</title>
        <authorList>
            <person name="Goeker M."/>
        </authorList>
    </citation>
    <scope>NUCLEOTIDE SEQUENCE [LARGE SCALE GENOMIC DNA]</scope>
    <source>
        <strain evidence="2 3">DSM 11115</strain>
    </source>
</reference>
<proteinExistence type="predicted"/>
<feature type="domain" description="DinB-like" evidence="1">
    <location>
        <begin position="14"/>
        <end position="138"/>
    </location>
</feature>
<dbReference type="EMBL" id="PGFA01000001">
    <property type="protein sequence ID" value="PJJ59477.1"/>
    <property type="molecule type" value="Genomic_DNA"/>
</dbReference>
<keyword evidence="3" id="KW-1185">Reference proteome</keyword>
<organism evidence="2 3">
    <name type="scientific">Hymenobacter chitinivorans DSM 11115</name>
    <dbReference type="NCBI Taxonomy" id="1121954"/>
    <lineage>
        <taxon>Bacteria</taxon>
        <taxon>Pseudomonadati</taxon>
        <taxon>Bacteroidota</taxon>
        <taxon>Cytophagia</taxon>
        <taxon>Cytophagales</taxon>
        <taxon>Hymenobacteraceae</taxon>
        <taxon>Hymenobacter</taxon>
    </lineage>
</organism>
<dbReference type="RefSeq" id="WP_100335195.1">
    <property type="nucleotide sequence ID" value="NZ_PGFA01000001.1"/>
</dbReference>
<gene>
    <name evidence="2" type="ORF">CLV45_0896</name>
</gene>
<dbReference type="InterPro" id="IPR034660">
    <property type="entry name" value="DinB/YfiT-like"/>
</dbReference>
<evidence type="ECO:0000313" key="3">
    <source>
        <dbReference type="Proteomes" id="UP000228535"/>
    </source>
</evidence>
<accession>A0A2M9BNF7</accession>
<protein>
    <submittedName>
        <fullName evidence="2">Putative damage-inducible protein DinB</fullName>
    </submittedName>
</protein>
<name>A0A2M9BNF7_9BACT</name>
<dbReference type="Gene3D" id="1.20.120.450">
    <property type="entry name" value="dinb family like domain"/>
    <property type="match status" value="1"/>
</dbReference>
<dbReference type="SUPFAM" id="SSF109854">
    <property type="entry name" value="DinB/YfiT-like putative metalloenzymes"/>
    <property type="match status" value="1"/>
</dbReference>
<evidence type="ECO:0000313" key="2">
    <source>
        <dbReference type="EMBL" id="PJJ59477.1"/>
    </source>
</evidence>
<evidence type="ECO:0000259" key="1">
    <source>
        <dbReference type="Pfam" id="PF12867"/>
    </source>
</evidence>
<dbReference type="InterPro" id="IPR024775">
    <property type="entry name" value="DinB-like"/>
</dbReference>
<dbReference type="OrthoDB" id="119432at2"/>
<comment type="caution">
    <text evidence="2">The sequence shown here is derived from an EMBL/GenBank/DDBJ whole genome shotgun (WGS) entry which is preliminary data.</text>
</comment>
<dbReference type="Pfam" id="PF12867">
    <property type="entry name" value="DinB_2"/>
    <property type="match status" value="1"/>
</dbReference>